<dbReference type="PROSITE" id="PS50887">
    <property type="entry name" value="GGDEF"/>
    <property type="match status" value="1"/>
</dbReference>
<evidence type="ECO:0000259" key="2">
    <source>
        <dbReference type="PROSITE" id="PS50112"/>
    </source>
</evidence>
<organism evidence="6 7">
    <name type="scientific">Azonexus hydrophilus</name>
    <dbReference type="NCBI Taxonomy" id="418702"/>
    <lineage>
        <taxon>Bacteria</taxon>
        <taxon>Pseudomonadati</taxon>
        <taxon>Pseudomonadota</taxon>
        <taxon>Betaproteobacteria</taxon>
        <taxon>Rhodocyclales</taxon>
        <taxon>Azonexaceae</taxon>
        <taxon>Azonexus</taxon>
    </lineage>
</organism>
<dbReference type="RefSeq" id="WP_076096923.1">
    <property type="nucleotide sequence ID" value="NZ_MTHD01000006.1"/>
</dbReference>
<dbReference type="Pfam" id="PF10114">
    <property type="entry name" value="PocR"/>
    <property type="match status" value="1"/>
</dbReference>
<evidence type="ECO:0000313" key="6">
    <source>
        <dbReference type="EMBL" id="OMG52075.1"/>
    </source>
</evidence>
<dbReference type="Proteomes" id="UP000187526">
    <property type="component" value="Unassembled WGS sequence"/>
</dbReference>
<proteinExistence type="predicted"/>
<dbReference type="InterPro" id="IPR029787">
    <property type="entry name" value="Nucleotide_cyclase"/>
</dbReference>
<evidence type="ECO:0000259" key="5">
    <source>
        <dbReference type="PROSITE" id="PS50887"/>
    </source>
</evidence>
<dbReference type="InterPro" id="IPR000700">
    <property type="entry name" value="PAS-assoc_C"/>
</dbReference>
<dbReference type="Pfam" id="PF00563">
    <property type="entry name" value="EAL"/>
    <property type="match status" value="1"/>
</dbReference>
<dbReference type="SUPFAM" id="SSF141868">
    <property type="entry name" value="EAL domain-like"/>
    <property type="match status" value="1"/>
</dbReference>
<dbReference type="InterPro" id="IPR043128">
    <property type="entry name" value="Rev_trsase/Diguanyl_cyclase"/>
</dbReference>
<dbReference type="InterPro" id="IPR000014">
    <property type="entry name" value="PAS"/>
</dbReference>
<dbReference type="InterPro" id="IPR013656">
    <property type="entry name" value="PAS_4"/>
</dbReference>
<dbReference type="FunFam" id="3.20.20.450:FF:000001">
    <property type="entry name" value="Cyclic di-GMP phosphodiesterase yahA"/>
    <property type="match status" value="1"/>
</dbReference>
<feature type="domain" description="PAS" evidence="2">
    <location>
        <begin position="213"/>
        <end position="283"/>
    </location>
</feature>
<dbReference type="CDD" id="cd00130">
    <property type="entry name" value="PAS"/>
    <property type="match status" value="2"/>
</dbReference>
<name>A0A1R1HZX6_9RHOO</name>
<dbReference type="EMBL" id="MTHD01000006">
    <property type="protein sequence ID" value="OMG52075.1"/>
    <property type="molecule type" value="Genomic_DNA"/>
</dbReference>
<dbReference type="InterPro" id="IPR035965">
    <property type="entry name" value="PAS-like_dom_sf"/>
</dbReference>
<feature type="domain" description="EAL" evidence="4">
    <location>
        <begin position="636"/>
        <end position="890"/>
    </location>
</feature>
<dbReference type="Pfam" id="PF08448">
    <property type="entry name" value="PAS_4"/>
    <property type="match status" value="1"/>
</dbReference>
<gene>
    <name evidence="6" type="ORF">BJN45_15595</name>
</gene>
<dbReference type="InterPro" id="IPR001633">
    <property type="entry name" value="EAL_dom"/>
</dbReference>
<feature type="domain" description="PAC" evidence="3">
    <location>
        <begin position="286"/>
        <end position="339"/>
    </location>
</feature>
<dbReference type="Pfam" id="PF13426">
    <property type="entry name" value="PAS_9"/>
    <property type="match status" value="1"/>
</dbReference>
<dbReference type="PROSITE" id="PS50113">
    <property type="entry name" value="PAC"/>
    <property type="match status" value="2"/>
</dbReference>
<dbReference type="GO" id="GO:0071111">
    <property type="term" value="F:cyclic-guanylate-specific phosphodiesterase activity"/>
    <property type="evidence" value="ECO:0007669"/>
    <property type="project" value="UniProtKB-EC"/>
</dbReference>
<dbReference type="AlphaFoldDB" id="A0A1R1HZX6"/>
<dbReference type="Gene3D" id="3.20.20.450">
    <property type="entry name" value="EAL domain"/>
    <property type="match status" value="1"/>
</dbReference>
<comment type="catalytic activity">
    <reaction evidence="1">
        <text>3',3'-c-di-GMP + H2O = 5'-phosphoguanylyl(3'-&gt;5')guanosine + H(+)</text>
        <dbReference type="Rhea" id="RHEA:24902"/>
        <dbReference type="ChEBI" id="CHEBI:15377"/>
        <dbReference type="ChEBI" id="CHEBI:15378"/>
        <dbReference type="ChEBI" id="CHEBI:58754"/>
        <dbReference type="ChEBI" id="CHEBI:58805"/>
        <dbReference type="EC" id="3.1.4.52"/>
    </reaction>
    <physiologicalReaction direction="left-to-right" evidence="1">
        <dbReference type="Rhea" id="RHEA:24903"/>
    </physiologicalReaction>
</comment>
<dbReference type="STRING" id="418702.BJN45_15595"/>
<sequence length="891" mass="99413">MGSIKPNDVREVKWYPGRLNSDITWDQARNRTPNQISEAPLASLVDIKSLSTLLDDLTLLLGMPTALLDPQGNILQSAGWQRACTDFHRATPGACINCTESDLFLSSHLKEGEFIDYKCKNGLWDVVTPVFVGDAHLGNLYCGQFFYDDDLIDDSFFVAQAERYGYDQADYLAAIHEMPRFSREQVRRIMGLIVGLASYLSHLSLTNLQLSESRGQMETLINALPDPVWLKDTEGVFLACNQAFGRMFGAPTCEIIGRTDYDFTSAELADFFRQKDKEAIAAGTPRVNEEWLIHAESGQPIFLETIKTPMSGVSGRAVGVLGIGRDMTERKRVENNLHLMSRVFSSSGEAILITDADNRILAVNREFTKLTGYSKEEAIGQDPRMLSAGNTPPETYQEMWAALLTNDYWQGELWDRRKNGEPYPKRLSISVVRDSAGKVVNYIGTFEDITDRKAAEDKIRFLAHHDVLTGLPNRFSLYERLDQGMAFARRFEKSLAIMLIDLDHFKTINDTLGHNIGDQLLIQVARRLQQSVRESDIVARLGGDEFVVVLSGVEKAGDGVAEIASKVVTQLAAPYAIAGAELRTSPSIGICLYPDDATEISELIKCADIAMYHAKANGRSDFQFFIEAMRDEVAERVTIEHELKIALEKEQFVLHYQPQIEPGARRVVGLEALVRWQHPTRGLVFPGDFIALAEETRLIVPLGKWVLEEACRQLKYWHQAGYADLHMSVNLSPAQFHDQSLPALVRQVLAKFDLPAGQLHLEITESMAMSDPEENIIMMQALADIGVKLALDDFGTGYSSLAYLKLFPIDIIKIDRSFVKDIETDENDAAICEMTMLLAQKLGKQVVAEGVETEAQLEFVSRIGCQWIQGYLFSKPLAAAVAGNFIQGFAG</sequence>
<dbReference type="SMART" id="SM00091">
    <property type="entry name" value="PAS"/>
    <property type="match status" value="2"/>
</dbReference>
<evidence type="ECO:0008006" key="8">
    <source>
        <dbReference type="Google" id="ProtNLM"/>
    </source>
</evidence>
<accession>A0A1R1HZX6</accession>
<dbReference type="CDD" id="cd01949">
    <property type="entry name" value="GGDEF"/>
    <property type="match status" value="1"/>
</dbReference>
<dbReference type="InterPro" id="IPR018771">
    <property type="entry name" value="PocR_dom"/>
</dbReference>
<dbReference type="FunFam" id="3.30.70.270:FF:000001">
    <property type="entry name" value="Diguanylate cyclase domain protein"/>
    <property type="match status" value="1"/>
</dbReference>
<dbReference type="OrthoDB" id="9813903at2"/>
<evidence type="ECO:0000313" key="7">
    <source>
        <dbReference type="Proteomes" id="UP000187526"/>
    </source>
</evidence>
<dbReference type="InterPro" id="IPR052155">
    <property type="entry name" value="Biofilm_reg_signaling"/>
</dbReference>
<dbReference type="InterPro" id="IPR000160">
    <property type="entry name" value="GGDEF_dom"/>
</dbReference>
<feature type="domain" description="PAS" evidence="2">
    <location>
        <begin position="336"/>
        <end position="381"/>
    </location>
</feature>
<dbReference type="Gene3D" id="3.30.450.20">
    <property type="entry name" value="PAS domain"/>
    <property type="match status" value="2"/>
</dbReference>
<dbReference type="InterPro" id="IPR001610">
    <property type="entry name" value="PAC"/>
</dbReference>
<dbReference type="NCBIfam" id="TIGR00254">
    <property type="entry name" value="GGDEF"/>
    <property type="match status" value="1"/>
</dbReference>
<dbReference type="PROSITE" id="PS50112">
    <property type="entry name" value="PAS"/>
    <property type="match status" value="2"/>
</dbReference>
<evidence type="ECO:0000256" key="1">
    <source>
        <dbReference type="ARBA" id="ARBA00051114"/>
    </source>
</evidence>
<comment type="caution">
    <text evidence="6">The sequence shown here is derived from an EMBL/GenBank/DDBJ whole genome shotgun (WGS) entry which is preliminary data.</text>
</comment>
<dbReference type="SMART" id="SM00267">
    <property type="entry name" value="GGDEF"/>
    <property type="match status" value="1"/>
</dbReference>
<feature type="domain" description="GGDEF" evidence="5">
    <location>
        <begin position="493"/>
        <end position="627"/>
    </location>
</feature>
<evidence type="ECO:0000259" key="4">
    <source>
        <dbReference type="PROSITE" id="PS50883"/>
    </source>
</evidence>
<dbReference type="InterPro" id="IPR035919">
    <property type="entry name" value="EAL_sf"/>
</dbReference>
<protein>
    <recommendedName>
        <fullName evidence="8">GGDEF domain-containing protein</fullName>
    </recommendedName>
</protein>
<dbReference type="PROSITE" id="PS50883">
    <property type="entry name" value="EAL"/>
    <property type="match status" value="1"/>
</dbReference>
<dbReference type="SMART" id="SM00052">
    <property type="entry name" value="EAL"/>
    <property type="match status" value="1"/>
</dbReference>
<dbReference type="SUPFAM" id="SSF55073">
    <property type="entry name" value="Nucleotide cyclase"/>
    <property type="match status" value="1"/>
</dbReference>
<evidence type="ECO:0000259" key="3">
    <source>
        <dbReference type="PROSITE" id="PS50113"/>
    </source>
</evidence>
<dbReference type="NCBIfam" id="TIGR00229">
    <property type="entry name" value="sensory_box"/>
    <property type="match status" value="2"/>
</dbReference>
<dbReference type="SUPFAM" id="SSF55785">
    <property type="entry name" value="PYP-like sensor domain (PAS domain)"/>
    <property type="match status" value="2"/>
</dbReference>
<dbReference type="PANTHER" id="PTHR44757">
    <property type="entry name" value="DIGUANYLATE CYCLASE DGCP"/>
    <property type="match status" value="1"/>
</dbReference>
<dbReference type="GO" id="GO:0071732">
    <property type="term" value="P:cellular response to nitric oxide"/>
    <property type="evidence" value="ECO:0007669"/>
    <property type="project" value="UniProtKB-ARBA"/>
</dbReference>
<dbReference type="Gene3D" id="3.30.70.270">
    <property type="match status" value="1"/>
</dbReference>
<reference evidence="6 7" key="1">
    <citation type="submission" date="2016-10" db="EMBL/GenBank/DDBJ databases">
        <title>Alkaliphiles isolated from bioreactors.</title>
        <authorList>
            <person name="Salah Z."/>
            <person name="Rout S.P."/>
            <person name="Humphreys P.N."/>
        </authorList>
    </citation>
    <scope>NUCLEOTIDE SEQUENCE [LARGE SCALE GENOMIC DNA]</scope>
    <source>
        <strain evidence="6 7">ZS02</strain>
    </source>
</reference>
<dbReference type="SMART" id="SM00086">
    <property type="entry name" value="PAC"/>
    <property type="match status" value="2"/>
</dbReference>
<dbReference type="PANTHER" id="PTHR44757:SF2">
    <property type="entry name" value="BIOFILM ARCHITECTURE MAINTENANCE PROTEIN MBAA"/>
    <property type="match status" value="1"/>
</dbReference>
<feature type="domain" description="PAC" evidence="3">
    <location>
        <begin position="409"/>
        <end position="461"/>
    </location>
</feature>
<dbReference type="CDD" id="cd01948">
    <property type="entry name" value="EAL"/>
    <property type="match status" value="1"/>
</dbReference>
<dbReference type="Pfam" id="PF00990">
    <property type="entry name" value="GGDEF"/>
    <property type="match status" value="1"/>
</dbReference>
<keyword evidence="7" id="KW-1185">Reference proteome</keyword>